<dbReference type="Pfam" id="PF14164">
    <property type="entry name" value="YqzH"/>
    <property type="match status" value="1"/>
</dbReference>
<proteinExistence type="predicted"/>
<feature type="region of interest" description="Disordered" evidence="1">
    <location>
        <begin position="1"/>
        <end position="24"/>
    </location>
</feature>
<evidence type="ECO:0000313" key="3">
    <source>
        <dbReference type="Proteomes" id="UP000441585"/>
    </source>
</evidence>
<dbReference type="Proteomes" id="UP000441585">
    <property type="component" value="Unassembled WGS sequence"/>
</dbReference>
<sequence length="105" mass="12214">MAEGLGGGAGHREMRNRPFNADNSPLGIRRAAAYNQCKKRWNMDEKWIYKMIQQSFQQYELEGSLSEKEAHGLVVKALEKKQQEDTEWFEVIEDVVYGYVTNQEL</sequence>
<dbReference type="RefSeq" id="WP_070876729.1">
    <property type="nucleotide sequence ID" value="NZ_CAJFZX010000001.1"/>
</dbReference>
<reference evidence="2 3" key="1">
    <citation type="submission" date="2019-11" db="EMBL/GenBank/DDBJ databases">
        <title>Bacillus idriensis genome.</title>
        <authorList>
            <person name="Konopka E.N."/>
            <person name="Newman J.D."/>
        </authorList>
    </citation>
    <scope>NUCLEOTIDE SEQUENCE [LARGE SCALE GENOMIC DNA]</scope>
    <source>
        <strain evidence="2 3">DSM 19097</strain>
    </source>
</reference>
<evidence type="ECO:0000313" key="2">
    <source>
        <dbReference type="EMBL" id="MRX55556.1"/>
    </source>
</evidence>
<dbReference type="EMBL" id="WKKF01000005">
    <property type="protein sequence ID" value="MRX55556.1"/>
    <property type="molecule type" value="Genomic_DNA"/>
</dbReference>
<dbReference type="AlphaFoldDB" id="A0A6I2MEU5"/>
<name>A0A6I2MEU5_9BACI</name>
<dbReference type="InterPro" id="IPR025546">
    <property type="entry name" value="YqzH"/>
</dbReference>
<keyword evidence="3" id="KW-1185">Reference proteome</keyword>
<gene>
    <name evidence="2" type="ORF">GJU41_16455</name>
</gene>
<protein>
    <submittedName>
        <fullName evidence="2">Uncharacterized protein</fullName>
    </submittedName>
</protein>
<accession>A0A6I2MEU5</accession>
<comment type="caution">
    <text evidence="2">The sequence shown here is derived from an EMBL/GenBank/DDBJ whole genome shotgun (WGS) entry which is preliminary data.</text>
</comment>
<organism evidence="2 3">
    <name type="scientific">Metabacillus idriensis</name>
    <dbReference type="NCBI Taxonomy" id="324768"/>
    <lineage>
        <taxon>Bacteria</taxon>
        <taxon>Bacillati</taxon>
        <taxon>Bacillota</taxon>
        <taxon>Bacilli</taxon>
        <taxon>Bacillales</taxon>
        <taxon>Bacillaceae</taxon>
        <taxon>Metabacillus</taxon>
    </lineage>
</organism>
<evidence type="ECO:0000256" key="1">
    <source>
        <dbReference type="SAM" id="MobiDB-lite"/>
    </source>
</evidence>